<evidence type="ECO:0000256" key="2">
    <source>
        <dbReference type="ARBA" id="ARBA00023239"/>
    </source>
</evidence>
<keyword evidence="1" id="KW-0346">Stress response</keyword>
<evidence type="ECO:0000256" key="1">
    <source>
        <dbReference type="ARBA" id="ARBA00023016"/>
    </source>
</evidence>
<keyword evidence="5" id="KW-0315">Glutamine amidotransferase</keyword>
<dbReference type="InterPro" id="IPR029062">
    <property type="entry name" value="Class_I_gatase-like"/>
</dbReference>
<dbReference type="SUPFAM" id="SSF52317">
    <property type="entry name" value="Class I glutamine amidotransferase-like"/>
    <property type="match status" value="1"/>
</dbReference>
<dbReference type="Proteomes" id="UP000197596">
    <property type="component" value="Unassembled WGS sequence"/>
</dbReference>
<evidence type="ECO:0000313" key="5">
    <source>
        <dbReference type="EMBL" id="OWY28905.1"/>
    </source>
</evidence>
<dbReference type="PANTHER" id="PTHR48094">
    <property type="entry name" value="PROTEIN/NUCLEIC ACID DEGLYCASE DJ-1-RELATED"/>
    <property type="match status" value="1"/>
</dbReference>
<evidence type="ECO:0000259" key="4">
    <source>
        <dbReference type="Pfam" id="PF01965"/>
    </source>
</evidence>
<dbReference type="PANTHER" id="PTHR48094:SF11">
    <property type="entry name" value="GLUTATHIONE-INDEPENDENT GLYOXALASE HSP31-RELATED"/>
    <property type="match status" value="1"/>
</dbReference>
<dbReference type="CDD" id="cd03141">
    <property type="entry name" value="GATase1_Hsp31_like"/>
    <property type="match status" value="1"/>
</dbReference>
<organism evidence="5 6">
    <name type="scientific">Herbaspirillum robiniae</name>
    <dbReference type="NCBI Taxonomy" id="2014887"/>
    <lineage>
        <taxon>Bacteria</taxon>
        <taxon>Pseudomonadati</taxon>
        <taxon>Pseudomonadota</taxon>
        <taxon>Betaproteobacteria</taxon>
        <taxon>Burkholderiales</taxon>
        <taxon>Oxalobacteraceae</taxon>
        <taxon>Herbaspirillum</taxon>
    </lineage>
</organism>
<dbReference type="EMBL" id="NJGU01000006">
    <property type="protein sequence ID" value="OWY28905.1"/>
    <property type="molecule type" value="Genomic_DNA"/>
</dbReference>
<dbReference type="GO" id="GO:0016740">
    <property type="term" value="F:transferase activity"/>
    <property type="evidence" value="ECO:0007669"/>
    <property type="project" value="UniProtKB-KW"/>
</dbReference>
<evidence type="ECO:0000256" key="3">
    <source>
        <dbReference type="ARBA" id="ARBA00038493"/>
    </source>
</evidence>
<dbReference type="RefSeq" id="WP_088751362.1">
    <property type="nucleotide sequence ID" value="NZ_CP193789.1"/>
</dbReference>
<feature type="domain" description="DJ-1/PfpI" evidence="4">
    <location>
        <begin position="29"/>
        <end position="218"/>
    </location>
</feature>
<sequence>MSIKTVLFILTNAAEIGPNKRATGYFFPEVAHPVEVFEHAGIAVEYASPLGGTPPEDGYDANDPAQLAFRNSLAIRRMARSRKLSEVDVLDYDAIFFPGGLGPMVDIAADPEVKRAIARAWDAGKLVAAVCHGPAAFLDVTLADGSPLLRGRKVTSFSNEEEAGYAQADVPFLLEDALRAEGAEYASTAVWQSKVVVDGRLFTGQNPASGGPLAQAMVAALAGESA</sequence>
<keyword evidence="2" id="KW-0456">Lyase</keyword>
<dbReference type="Gene3D" id="3.40.50.880">
    <property type="match status" value="1"/>
</dbReference>
<keyword evidence="5" id="KW-0808">Transferase</keyword>
<dbReference type="InterPro" id="IPR002818">
    <property type="entry name" value="DJ-1/PfpI"/>
</dbReference>
<comment type="similarity">
    <text evidence="3">Belongs to the peptidase C56 family. HSP31-like subfamily.</text>
</comment>
<name>A0A246WR97_9BURK</name>
<dbReference type="InterPro" id="IPR050325">
    <property type="entry name" value="Prot/Nucl_acid_deglycase"/>
</dbReference>
<comment type="caution">
    <text evidence="5">The sequence shown here is derived from an EMBL/GenBank/DDBJ whole genome shotgun (WGS) entry which is preliminary data.</text>
</comment>
<accession>A0A246WR97</accession>
<evidence type="ECO:0000313" key="6">
    <source>
        <dbReference type="Proteomes" id="UP000197596"/>
    </source>
</evidence>
<gene>
    <name evidence="5" type="ORF">CEJ42_13140</name>
</gene>
<dbReference type="GO" id="GO:0019172">
    <property type="term" value="F:glyoxalase III activity"/>
    <property type="evidence" value="ECO:0007669"/>
    <property type="project" value="TreeGrafter"/>
</dbReference>
<dbReference type="Pfam" id="PF01965">
    <property type="entry name" value="DJ-1_PfpI"/>
    <property type="match status" value="1"/>
</dbReference>
<protein>
    <submittedName>
        <fullName evidence="5">Glutamine amidotransferase</fullName>
    </submittedName>
</protein>
<proteinExistence type="inferred from homology"/>
<reference evidence="5 6" key="1">
    <citation type="submission" date="2017-06" db="EMBL/GenBank/DDBJ databases">
        <title>Herbaspirillum phytohormonus sp. nov., isolated from the root nodule of Robinia pseudoacacia in lead-zinc mine.</title>
        <authorList>
            <person name="Fan M."/>
            <person name="Lin Y."/>
        </authorList>
    </citation>
    <scope>NUCLEOTIDE SEQUENCE [LARGE SCALE GENOMIC DNA]</scope>
    <source>
        <strain evidence="5 6">HZ10</strain>
    </source>
</reference>
<dbReference type="AlphaFoldDB" id="A0A246WR97"/>
<dbReference type="GO" id="GO:0005737">
    <property type="term" value="C:cytoplasm"/>
    <property type="evidence" value="ECO:0007669"/>
    <property type="project" value="TreeGrafter"/>
</dbReference>
<dbReference type="GO" id="GO:0019243">
    <property type="term" value="P:methylglyoxal catabolic process to D-lactate via S-lactoyl-glutathione"/>
    <property type="evidence" value="ECO:0007669"/>
    <property type="project" value="TreeGrafter"/>
</dbReference>